<keyword evidence="1" id="KW-1133">Transmembrane helix</keyword>
<feature type="transmembrane region" description="Helical" evidence="1">
    <location>
        <begin position="6"/>
        <end position="26"/>
    </location>
</feature>
<keyword evidence="1" id="KW-0812">Transmembrane</keyword>
<evidence type="ECO:0000256" key="1">
    <source>
        <dbReference type="SAM" id="Phobius"/>
    </source>
</evidence>
<sequence length="79" mass="9191">MLMGILTMALVGGPVGLLLVVLWPALGWYLRRLGRVFKWIAPHTISVVWFVIRWLMWGIRVAVAWLFWAVRIASRLFWG</sequence>
<proteinExistence type="predicted"/>
<keyword evidence="3" id="KW-1185">Reference proteome</keyword>
<accession>A0AAN6PVY2</accession>
<comment type="caution">
    <text evidence="2">The sequence shown here is derived from an EMBL/GenBank/DDBJ whole genome shotgun (WGS) entry which is preliminary data.</text>
</comment>
<dbReference type="Proteomes" id="UP001305647">
    <property type="component" value="Unassembled WGS sequence"/>
</dbReference>
<organism evidence="2 3">
    <name type="scientific">Parathielavia hyrcaniae</name>
    <dbReference type="NCBI Taxonomy" id="113614"/>
    <lineage>
        <taxon>Eukaryota</taxon>
        <taxon>Fungi</taxon>
        <taxon>Dikarya</taxon>
        <taxon>Ascomycota</taxon>
        <taxon>Pezizomycotina</taxon>
        <taxon>Sordariomycetes</taxon>
        <taxon>Sordariomycetidae</taxon>
        <taxon>Sordariales</taxon>
        <taxon>Chaetomiaceae</taxon>
        <taxon>Parathielavia</taxon>
    </lineage>
</organism>
<evidence type="ECO:0000313" key="2">
    <source>
        <dbReference type="EMBL" id="KAK4098778.1"/>
    </source>
</evidence>
<keyword evidence="1" id="KW-0472">Membrane</keyword>
<name>A0AAN6PVY2_9PEZI</name>
<reference evidence="2" key="1">
    <citation type="journal article" date="2023" name="Mol. Phylogenet. Evol.">
        <title>Genome-scale phylogeny and comparative genomics of the fungal order Sordariales.</title>
        <authorList>
            <person name="Hensen N."/>
            <person name="Bonometti L."/>
            <person name="Westerberg I."/>
            <person name="Brannstrom I.O."/>
            <person name="Guillou S."/>
            <person name="Cros-Aarteil S."/>
            <person name="Calhoun S."/>
            <person name="Haridas S."/>
            <person name="Kuo A."/>
            <person name="Mondo S."/>
            <person name="Pangilinan J."/>
            <person name="Riley R."/>
            <person name="LaButti K."/>
            <person name="Andreopoulos B."/>
            <person name="Lipzen A."/>
            <person name="Chen C."/>
            <person name="Yan M."/>
            <person name="Daum C."/>
            <person name="Ng V."/>
            <person name="Clum A."/>
            <person name="Steindorff A."/>
            <person name="Ohm R.A."/>
            <person name="Martin F."/>
            <person name="Silar P."/>
            <person name="Natvig D.O."/>
            <person name="Lalanne C."/>
            <person name="Gautier V."/>
            <person name="Ament-Velasquez S.L."/>
            <person name="Kruys A."/>
            <person name="Hutchinson M.I."/>
            <person name="Powell A.J."/>
            <person name="Barry K."/>
            <person name="Miller A.N."/>
            <person name="Grigoriev I.V."/>
            <person name="Debuchy R."/>
            <person name="Gladieux P."/>
            <person name="Hiltunen Thoren M."/>
            <person name="Johannesson H."/>
        </authorList>
    </citation>
    <scope>NUCLEOTIDE SEQUENCE</scope>
    <source>
        <strain evidence="2">CBS 757.83</strain>
    </source>
</reference>
<gene>
    <name evidence="2" type="ORF">N658DRAFT_525991</name>
</gene>
<dbReference type="AlphaFoldDB" id="A0AAN6PVY2"/>
<protein>
    <submittedName>
        <fullName evidence="2">Uncharacterized protein</fullName>
    </submittedName>
</protein>
<reference evidence="2" key="2">
    <citation type="submission" date="2023-05" db="EMBL/GenBank/DDBJ databases">
        <authorList>
            <consortium name="Lawrence Berkeley National Laboratory"/>
            <person name="Steindorff A."/>
            <person name="Hensen N."/>
            <person name="Bonometti L."/>
            <person name="Westerberg I."/>
            <person name="Brannstrom I.O."/>
            <person name="Guillou S."/>
            <person name="Cros-Aarteil S."/>
            <person name="Calhoun S."/>
            <person name="Haridas S."/>
            <person name="Kuo A."/>
            <person name="Mondo S."/>
            <person name="Pangilinan J."/>
            <person name="Riley R."/>
            <person name="Labutti K."/>
            <person name="Andreopoulos B."/>
            <person name="Lipzen A."/>
            <person name="Chen C."/>
            <person name="Yanf M."/>
            <person name="Daum C."/>
            <person name="Ng V."/>
            <person name="Clum A."/>
            <person name="Ohm R."/>
            <person name="Martin F."/>
            <person name="Silar P."/>
            <person name="Natvig D."/>
            <person name="Lalanne C."/>
            <person name="Gautier V."/>
            <person name="Ament-Velasquez S.L."/>
            <person name="Kruys A."/>
            <person name="Hutchinson M.I."/>
            <person name="Powell A.J."/>
            <person name="Barry K."/>
            <person name="Miller A.N."/>
            <person name="Grigoriev I.V."/>
            <person name="Debuchy R."/>
            <person name="Gladieux P."/>
            <person name="Thoren M.H."/>
            <person name="Johannesson H."/>
        </authorList>
    </citation>
    <scope>NUCLEOTIDE SEQUENCE</scope>
    <source>
        <strain evidence="2">CBS 757.83</strain>
    </source>
</reference>
<evidence type="ECO:0000313" key="3">
    <source>
        <dbReference type="Proteomes" id="UP001305647"/>
    </source>
</evidence>
<dbReference type="EMBL" id="MU863655">
    <property type="protein sequence ID" value="KAK4098778.1"/>
    <property type="molecule type" value="Genomic_DNA"/>
</dbReference>
<feature type="transmembrane region" description="Helical" evidence="1">
    <location>
        <begin position="47"/>
        <end position="68"/>
    </location>
</feature>